<dbReference type="InterPro" id="IPR035906">
    <property type="entry name" value="MetI-like_sf"/>
</dbReference>
<feature type="domain" description="ABC transmembrane type-1" evidence="8">
    <location>
        <begin position="94"/>
        <end position="303"/>
    </location>
</feature>
<evidence type="ECO:0000256" key="1">
    <source>
        <dbReference type="ARBA" id="ARBA00004651"/>
    </source>
</evidence>
<keyword evidence="3" id="KW-1003">Cell membrane</keyword>
<comment type="similarity">
    <text evidence="7">Belongs to the binding-protein-dependent transport system permease family.</text>
</comment>
<keyword evidence="5 7" id="KW-1133">Transmembrane helix</keyword>
<dbReference type="PANTHER" id="PTHR43163:SF6">
    <property type="entry name" value="DIPEPTIDE TRANSPORT SYSTEM PERMEASE PROTEIN DPPB-RELATED"/>
    <property type="match status" value="1"/>
</dbReference>
<dbReference type="EMBL" id="JBHUCP010000019">
    <property type="protein sequence ID" value="MFD1532751.1"/>
    <property type="molecule type" value="Genomic_DNA"/>
</dbReference>
<dbReference type="SUPFAM" id="SSF161098">
    <property type="entry name" value="MetI-like"/>
    <property type="match status" value="1"/>
</dbReference>
<dbReference type="PANTHER" id="PTHR43163">
    <property type="entry name" value="DIPEPTIDE TRANSPORT SYSTEM PERMEASE PROTEIN DPPB-RELATED"/>
    <property type="match status" value="1"/>
</dbReference>
<feature type="transmembrane region" description="Helical" evidence="7">
    <location>
        <begin position="176"/>
        <end position="195"/>
    </location>
</feature>
<reference evidence="10" key="1">
    <citation type="journal article" date="2019" name="Int. J. Syst. Evol. Microbiol.">
        <title>The Global Catalogue of Microorganisms (GCM) 10K type strain sequencing project: providing services to taxonomists for standard genome sequencing and annotation.</title>
        <authorList>
            <consortium name="The Broad Institute Genomics Platform"/>
            <consortium name="The Broad Institute Genome Sequencing Center for Infectious Disease"/>
            <person name="Wu L."/>
            <person name="Ma J."/>
        </authorList>
    </citation>
    <scope>NUCLEOTIDE SEQUENCE [LARGE SCALE GENOMIC DNA]</scope>
    <source>
        <strain evidence="10">JCM 12165</strain>
    </source>
</reference>
<keyword evidence="10" id="KW-1185">Reference proteome</keyword>
<evidence type="ECO:0000256" key="5">
    <source>
        <dbReference type="ARBA" id="ARBA00022989"/>
    </source>
</evidence>
<dbReference type="Pfam" id="PF19300">
    <property type="entry name" value="BPD_transp_1_N"/>
    <property type="match status" value="1"/>
</dbReference>
<evidence type="ECO:0000256" key="7">
    <source>
        <dbReference type="RuleBase" id="RU363032"/>
    </source>
</evidence>
<keyword evidence="2 7" id="KW-0813">Transport</keyword>
<keyword evidence="6 7" id="KW-0472">Membrane</keyword>
<dbReference type="CDD" id="cd06261">
    <property type="entry name" value="TM_PBP2"/>
    <property type="match status" value="1"/>
</dbReference>
<keyword evidence="4 7" id="KW-0812">Transmembrane</keyword>
<dbReference type="Gene3D" id="1.10.3720.10">
    <property type="entry name" value="MetI-like"/>
    <property type="match status" value="1"/>
</dbReference>
<evidence type="ECO:0000259" key="8">
    <source>
        <dbReference type="PROSITE" id="PS50928"/>
    </source>
</evidence>
<evidence type="ECO:0000256" key="6">
    <source>
        <dbReference type="ARBA" id="ARBA00023136"/>
    </source>
</evidence>
<name>A0ABW4FT29_9PSEU</name>
<feature type="transmembrane region" description="Helical" evidence="7">
    <location>
        <begin position="278"/>
        <end position="295"/>
    </location>
</feature>
<feature type="transmembrane region" description="Helical" evidence="7">
    <location>
        <begin position="100"/>
        <end position="121"/>
    </location>
</feature>
<proteinExistence type="inferred from homology"/>
<organism evidence="9 10">
    <name type="scientific">Pseudonocardia aurantiaca</name>
    <dbReference type="NCBI Taxonomy" id="75290"/>
    <lineage>
        <taxon>Bacteria</taxon>
        <taxon>Bacillati</taxon>
        <taxon>Actinomycetota</taxon>
        <taxon>Actinomycetes</taxon>
        <taxon>Pseudonocardiales</taxon>
        <taxon>Pseudonocardiaceae</taxon>
        <taxon>Pseudonocardia</taxon>
    </lineage>
</organism>
<dbReference type="InterPro" id="IPR045621">
    <property type="entry name" value="BPD_transp_1_N"/>
</dbReference>
<evidence type="ECO:0000313" key="9">
    <source>
        <dbReference type="EMBL" id="MFD1532751.1"/>
    </source>
</evidence>
<feature type="transmembrane region" description="Helical" evidence="7">
    <location>
        <begin position="133"/>
        <end position="156"/>
    </location>
</feature>
<dbReference type="RefSeq" id="WP_343978469.1">
    <property type="nucleotide sequence ID" value="NZ_BAAAJG010000010.1"/>
</dbReference>
<accession>A0ABW4FT29</accession>
<comment type="caution">
    <text evidence="9">The sequence shown here is derived from an EMBL/GenBank/DDBJ whole genome shotgun (WGS) entry which is preliminary data.</text>
</comment>
<protein>
    <submittedName>
        <fullName evidence="9">ABC transporter permease</fullName>
    </submittedName>
</protein>
<gene>
    <name evidence="9" type="ORF">ACFSCY_25335</name>
</gene>
<comment type="subcellular location">
    <subcellularLocation>
        <location evidence="1 7">Cell membrane</location>
        <topology evidence="1 7">Multi-pass membrane protein</topology>
    </subcellularLocation>
</comment>
<dbReference type="Pfam" id="PF00528">
    <property type="entry name" value="BPD_transp_1"/>
    <property type="match status" value="1"/>
</dbReference>
<dbReference type="Proteomes" id="UP001597145">
    <property type="component" value="Unassembled WGS sequence"/>
</dbReference>
<dbReference type="PROSITE" id="PS50928">
    <property type="entry name" value="ABC_TM1"/>
    <property type="match status" value="1"/>
</dbReference>
<evidence type="ECO:0000313" key="10">
    <source>
        <dbReference type="Proteomes" id="UP001597145"/>
    </source>
</evidence>
<dbReference type="InterPro" id="IPR000515">
    <property type="entry name" value="MetI-like"/>
</dbReference>
<evidence type="ECO:0000256" key="3">
    <source>
        <dbReference type="ARBA" id="ARBA00022475"/>
    </source>
</evidence>
<sequence>MRSRLTKLATALVTLFIVSLVVYSLQELLPGDPAIAILGEQATPETIAAVRADLALDDPYLVRYVAWLGDALQFDLGRSYRTGFPVVEEIVNRLPITLELMILAQVIALGIAIPLGTLAAYRAKSRFDRTITGAAFGLVSVPEFVLGLLLIYYLALGLGLFPATGWVPLTQSPAQNLHHALLPALTMALPVAPVYQRLLRSDMTATLQEDYITMAQSKGLSTSHILFRHALRPSSFSLVTLAGINTGRLIGGSVIVEVLFAAPGIGQLMVQSIFLRDFIMLQGTVIFVAAAYILVNSLVDVAYGFIDPRVRYQDA</sequence>
<evidence type="ECO:0000256" key="4">
    <source>
        <dbReference type="ARBA" id="ARBA00022692"/>
    </source>
</evidence>
<evidence type="ECO:0000256" key="2">
    <source>
        <dbReference type="ARBA" id="ARBA00022448"/>
    </source>
</evidence>